<proteinExistence type="predicted"/>
<feature type="compositionally biased region" description="Low complexity" evidence="1">
    <location>
        <begin position="383"/>
        <end position="392"/>
    </location>
</feature>
<feature type="compositionally biased region" description="Basic and acidic residues" evidence="1">
    <location>
        <begin position="437"/>
        <end position="446"/>
    </location>
</feature>
<evidence type="ECO:0000313" key="3">
    <source>
        <dbReference type="Proteomes" id="UP000283509"/>
    </source>
</evidence>
<name>A0A3R7MHP6_PENVA</name>
<reference evidence="2 3" key="1">
    <citation type="submission" date="2018-04" db="EMBL/GenBank/DDBJ databases">
        <authorList>
            <person name="Zhang X."/>
            <person name="Yuan J."/>
            <person name="Li F."/>
            <person name="Xiang J."/>
        </authorList>
    </citation>
    <scope>NUCLEOTIDE SEQUENCE [LARGE SCALE GENOMIC DNA]</scope>
    <source>
        <tissue evidence="2">Muscle</tissue>
    </source>
</reference>
<keyword evidence="3" id="KW-1185">Reference proteome</keyword>
<feature type="compositionally biased region" description="Low complexity" evidence="1">
    <location>
        <begin position="416"/>
        <end position="436"/>
    </location>
</feature>
<dbReference type="EMBL" id="QCYY01000893">
    <property type="protein sequence ID" value="ROT82036.1"/>
    <property type="molecule type" value="Genomic_DNA"/>
</dbReference>
<comment type="caution">
    <text evidence="2">The sequence shown here is derived from an EMBL/GenBank/DDBJ whole genome shotgun (WGS) entry which is preliminary data.</text>
</comment>
<feature type="compositionally biased region" description="Polar residues" evidence="1">
    <location>
        <begin position="141"/>
        <end position="162"/>
    </location>
</feature>
<dbReference type="OrthoDB" id="6350208at2759"/>
<feature type="region of interest" description="Disordered" evidence="1">
    <location>
        <begin position="305"/>
        <end position="397"/>
    </location>
</feature>
<feature type="region of interest" description="Disordered" evidence="1">
    <location>
        <begin position="102"/>
        <end position="202"/>
    </location>
</feature>
<dbReference type="Proteomes" id="UP000283509">
    <property type="component" value="Unassembled WGS sequence"/>
</dbReference>
<organism evidence="2 3">
    <name type="scientific">Penaeus vannamei</name>
    <name type="common">Whiteleg shrimp</name>
    <name type="synonym">Litopenaeus vannamei</name>
    <dbReference type="NCBI Taxonomy" id="6689"/>
    <lineage>
        <taxon>Eukaryota</taxon>
        <taxon>Metazoa</taxon>
        <taxon>Ecdysozoa</taxon>
        <taxon>Arthropoda</taxon>
        <taxon>Crustacea</taxon>
        <taxon>Multicrustacea</taxon>
        <taxon>Malacostraca</taxon>
        <taxon>Eumalacostraca</taxon>
        <taxon>Eucarida</taxon>
        <taxon>Decapoda</taxon>
        <taxon>Dendrobranchiata</taxon>
        <taxon>Penaeoidea</taxon>
        <taxon>Penaeidae</taxon>
        <taxon>Penaeus</taxon>
    </lineage>
</organism>
<evidence type="ECO:0000313" key="2">
    <source>
        <dbReference type="EMBL" id="ROT82036.1"/>
    </source>
</evidence>
<dbReference type="AlphaFoldDB" id="A0A3R7MHP6"/>
<keyword evidence="2" id="KW-0346">Stress response</keyword>
<accession>A0A3R7MHP6</accession>
<evidence type="ECO:0000256" key="1">
    <source>
        <dbReference type="SAM" id="MobiDB-lite"/>
    </source>
</evidence>
<feature type="compositionally biased region" description="Basic and acidic residues" evidence="1">
    <location>
        <begin position="112"/>
        <end position="122"/>
    </location>
</feature>
<protein>
    <submittedName>
        <fullName evidence="2">Heat shock protein 21</fullName>
    </submittedName>
</protein>
<sequence>MSLLQSFASGQPVSESGVKCCNCGGVRRPWDMFLPITHRGSFFQDSFFSNLHQHFHATVRDILNRWCDSDLKLTDPWDDVNARHTDILDRYRQLRSRNLKEENQAVAVTSDDTSRKESEAQHKTTIIPIQMEETQDKKVSEGTSSESFKCEQCSQTQTSVNGGKQGVSVPIKNYDQPSEANKSQPKQTQITQESVPSSSSSRLIPIEIEANEANVNASANTARLSQTPSSDFQLKSSENDKMFHMDPFPGHFFPITRRGLFFSDSFFQDSWNDFQKAVREVLARWGDQSSLLDDLTSYRNLRSRDLREDTQAVTSSEDEHQHKHSTLQIEEVFSPISIDGSEKKLTSPGATKDNSHAALQNSQGSPMAPWTKSPGATAAPTCQQTSTNQTSNPLNKEDPYVLVTAVPARVEAVPDSAETPKPSSSSAPSKSASVKPKAFDRKGREGSEEEEKVDYKAALKPRTAGGKFPIKISGTVIGSDSAKEE</sequence>
<reference evidence="2 3" key="2">
    <citation type="submission" date="2019-01" db="EMBL/GenBank/DDBJ databases">
        <title>The decoding of complex shrimp genome reveals the adaptation for benthos swimmer, frequently molting mechanism and breeding impact on genome.</title>
        <authorList>
            <person name="Sun Y."/>
            <person name="Gao Y."/>
            <person name="Yu Y."/>
        </authorList>
    </citation>
    <scope>NUCLEOTIDE SEQUENCE [LARGE SCALE GENOMIC DNA]</scope>
    <source>
        <tissue evidence="2">Muscle</tissue>
    </source>
</reference>
<feature type="region of interest" description="Disordered" evidence="1">
    <location>
        <begin position="411"/>
        <end position="485"/>
    </location>
</feature>
<gene>
    <name evidence="2" type="ORF">C7M84_024797</name>
</gene>
<feature type="compositionally biased region" description="Polar residues" evidence="1">
    <location>
        <begin position="175"/>
        <end position="196"/>
    </location>
</feature>